<dbReference type="EMBL" id="KZ819785">
    <property type="protein sequence ID" value="PWN52305.1"/>
    <property type="molecule type" value="Genomic_DNA"/>
</dbReference>
<protein>
    <submittedName>
        <fullName evidence="1">Uncharacterized protein</fullName>
    </submittedName>
</protein>
<proteinExistence type="predicted"/>
<dbReference type="Proteomes" id="UP000245626">
    <property type="component" value="Unassembled WGS sequence"/>
</dbReference>
<keyword evidence="2" id="KW-1185">Reference proteome</keyword>
<evidence type="ECO:0000313" key="2">
    <source>
        <dbReference type="Proteomes" id="UP000245626"/>
    </source>
</evidence>
<organism evidence="1 2">
    <name type="scientific">Violaceomyces palustris</name>
    <dbReference type="NCBI Taxonomy" id="1673888"/>
    <lineage>
        <taxon>Eukaryota</taxon>
        <taxon>Fungi</taxon>
        <taxon>Dikarya</taxon>
        <taxon>Basidiomycota</taxon>
        <taxon>Ustilaginomycotina</taxon>
        <taxon>Ustilaginomycetes</taxon>
        <taxon>Violaceomycetales</taxon>
        <taxon>Violaceomycetaceae</taxon>
        <taxon>Violaceomyces</taxon>
    </lineage>
</organism>
<name>A0ACD0P2S0_9BASI</name>
<reference evidence="1 2" key="1">
    <citation type="journal article" date="2018" name="Mol. Biol. Evol.">
        <title>Broad Genomic Sampling Reveals a Smut Pathogenic Ancestry of the Fungal Clade Ustilaginomycotina.</title>
        <authorList>
            <person name="Kijpornyongpan T."/>
            <person name="Mondo S.J."/>
            <person name="Barry K."/>
            <person name="Sandor L."/>
            <person name="Lee J."/>
            <person name="Lipzen A."/>
            <person name="Pangilinan J."/>
            <person name="LaButti K."/>
            <person name="Hainaut M."/>
            <person name="Henrissat B."/>
            <person name="Grigoriev I.V."/>
            <person name="Spatafora J.W."/>
            <person name="Aime M.C."/>
        </authorList>
    </citation>
    <scope>NUCLEOTIDE SEQUENCE [LARGE SCALE GENOMIC DNA]</scope>
    <source>
        <strain evidence="1 2">SA 807</strain>
    </source>
</reference>
<accession>A0ACD0P2S0</accession>
<sequence length="181" mass="20277">MKLVISLFFTLWATLFSTASALTIPDKRSSEIHVTVWNSCEEAFAPIFEPALPGNQTWPTIQPRQSKTLSFRSDTYKGSFYAPIQGSDQDGIGATHGEIDLEHAYYNINLSKGFNVGLYLSQLGKQYMNYCKPAICKDEDCEDAYRTESGLMQGQRKGESSTTIPNHSCSPSFSDWDIQFC</sequence>
<evidence type="ECO:0000313" key="1">
    <source>
        <dbReference type="EMBL" id="PWN52305.1"/>
    </source>
</evidence>
<gene>
    <name evidence="1" type="ORF">IE53DRAFT_385271</name>
</gene>